<dbReference type="Gene3D" id="6.10.250.3110">
    <property type="match status" value="1"/>
</dbReference>
<dbReference type="EMBL" id="HG806374">
    <property type="protein sequence ID" value="CDW58589.1"/>
    <property type="molecule type" value="Genomic_DNA"/>
</dbReference>
<dbReference type="Pfam" id="PF17675">
    <property type="entry name" value="APG6_N"/>
    <property type="match status" value="1"/>
</dbReference>
<dbReference type="GO" id="GO:0006995">
    <property type="term" value="P:cellular response to nitrogen starvation"/>
    <property type="evidence" value="ECO:0007669"/>
    <property type="project" value="TreeGrafter"/>
</dbReference>
<dbReference type="STRING" id="36087.A0A077ZFH6"/>
<dbReference type="InterPro" id="IPR040455">
    <property type="entry name" value="Atg6_BARA"/>
</dbReference>
<organism evidence="5 6">
    <name type="scientific">Trichuris trichiura</name>
    <name type="common">Whipworm</name>
    <name type="synonym">Trichocephalus trichiurus</name>
    <dbReference type="NCBI Taxonomy" id="36087"/>
    <lineage>
        <taxon>Eukaryota</taxon>
        <taxon>Metazoa</taxon>
        <taxon>Ecdysozoa</taxon>
        <taxon>Nematoda</taxon>
        <taxon>Enoplea</taxon>
        <taxon>Dorylaimia</taxon>
        <taxon>Trichinellida</taxon>
        <taxon>Trichuridae</taxon>
        <taxon>Trichuris</taxon>
    </lineage>
</organism>
<feature type="domain" description="Atg6 BARA" evidence="3">
    <location>
        <begin position="224"/>
        <end position="398"/>
    </location>
</feature>
<feature type="domain" description="Atg6/beclin coiled-coil" evidence="4">
    <location>
        <begin position="93"/>
        <end position="219"/>
    </location>
</feature>
<dbReference type="GO" id="GO:0034271">
    <property type="term" value="C:phosphatidylinositol 3-kinase complex, class III, type I"/>
    <property type="evidence" value="ECO:0007669"/>
    <property type="project" value="TreeGrafter"/>
</dbReference>
<evidence type="ECO:0000256" key="1">
    <source>
        <dbReference type="ARBA" id="ARBA00005965"/>
    </source>
</evidence>
<dbReference type="GO" id="GO:0000423">
    <property type="term" value="P:mitophagy"/>
    <property type="evidence" value="ECO:0007669"/>
    <property type="project" value="TreeGrafter"/>
</dbReference>
<reference evidence="5" key="2">
    <citation type="submission" date="2014-03" db="EMBL/GenBank/DDBJ databases">
        <title>The whipworm genome and dual-species transcriptomics of an intimate host-pathogen interaction.</title>
        <authorList>
            <person name="Foth B.J."/>
            <person name="Tsai I.J."/>
            <person name="Reid A.J."/>
            <person name="Bancroft A.J."/>
            <person name="Nichol S."/>
            <person name="Tracey A."/>
            <person name="Holroyd N."/>
            <person name="Cotton J.A."/>
            <person name="Stanley E.J."/>
            <person name="Zarowiecki M."/>
            <person name="Liu J.Z."/>
            <person name="Huckvale T."/>
            <person name="Cooper P.J."/>
            <person name="Grencis R.K."/>
            <person name="Berriman M."/>
        </authorList>
    </citation>
    <scope>NUCLEOTIDE SEQUENCE [LARGE SCALE GENOMIC DNA]</scope>
</reference>
<keyword evidence="2" id="KW-0175">Coiled coil</keyword>
<name>A0A077ZFH6_TRITR</name>
<dbReference type="GO" id="GO:0045324">
    <property type="term" value="P:late endosome to vacuole transport"/>
    <property type="evidence" value="ECO:0007669"/>
    <property type="project" value="TreeGrafter"/>
</dbReference>
<sequence>MSKTGCCLTCRKVIALDKSLFDHVPENERIKQLDLCSRLSTCSILTGAVRFDSSEVFASVQFDRANSGLDSCMTVMARMLDIIASDSTAAEHPLCQSCADRLMDCLDQSLLRAEEDCREYKRILDKLETADEQLSNSKLEKELVSLQEEENSLKEELAYVEQLRNDIDMQIEKEQENVELVIEREKDLWRTYRDYRRKVLDLDLEIQGTKNHLSHSTTLLNKLIRSNVFDLTFHIWHSGQFGTINGFRLGHLPNHNVDWSEVNAALGQTVLLLYSLLKKVGLDLKGYQLVPFGSYSYIRSLRDGKELRLFTEGGAKFTWHPKFDHAIVAFVDCLHQLEEHIRLRVGGDYNLPYRMRDDKIEDGGTDYSVKTHLNSEERWTKAMKCMLTNLKWALAWVASLG</sequence>
<dbReference type="AlphaFoldDB" id="A0A077ZFH6"/>
<dbReference type="GO" id="GO:0000045">
    <property type="term" value="P:autophagosome assembly"/>
    <property type="evidence" value="ECO:0007669"/>
    <property type="project" value="TreeGrafter"/>
</dbReference>
<dbReference type="GO" id="GO:0030674">
    <property type="term" value="F:protein-macromolecule adaptor activity"/>
    <property type="evidence" value="ECO:0007669"/>
    <property type="project" value="TreeGrafter"/>
</dbReference>
<dbReference type="Gene3D" id="1.10.418.40">
    <property type="entry name" value="Autophagy protein 6/Beclin 1"/>
    <property type="match status" value="1"/>
</dbReference>
<evidence type="ECO:0000259" key="3">
    <source>
        <dbReference type="Pfam" id="PF04111"/>
    </source>
</evidence>
<dbReference type="Pfam" id="PF04111">
    <property type="entry name" value="APG6"/>
    <property type="match status" value="1"/>
</dbReference>
<dbReference type="PANTHER" id="PTHR12768:SF4">
    <property type="entry name" value="BECLIN-1"/>
    <property type="match status" value="1"/>
</dbReference>
<dbReference type="InterPro" id="IPR038274">
    <property type="entry name" value="Atg6/Beclin_C_sf"/>
</dbReference>
<keyword evidence="6" id="KW-1185">Reference proteome</keyword>
<dbReference type="InterPro" id="IPR007243">
    <property type="entry name" value="Atg6/Beclin"/>
</dbReference>
<evidence type="ECO:0000259" key="4">
    <source>
        <dbReference type="Pfam" id="PF17675"/>
    </source>
</evidence>
<accession>A0A077ZFH6</accession>
<comment type="similarity">
    <text evidence="1">Belongs to the beclin family.</text>
</comment>
<dbReference type="InterPro" id="IPR041691">
    <property type="entry name" value="Atg6/beclin_CC"/>
</dbReference>
<protein>
    <submittedName>
        <fullName evidence="5">Beclin 1</fullName>
    </submittedName>
</protein>
<proteinExistence type="inferred from homology"/>
<dbReference type="PANTHER" id="PTHR12768">
    <property type="entry name" value="BECLIN 1"/>
    <property type="match status" value="1"/>
</dbReference>
<evidence type="ECO:0000313" key="6">
    <source>
        <dbReference type="Proteomes" id="UP000030665"/>
    </source>
</evidence>
<dbReference type="GO" id="GO:0043548">
    <property type="term" value="F:phosphatidylinositol 3-kinase binding"/>
    <property type="evidence" value="ECO:0007669"/>
    <property type="project" value="TreeGrafter"/>
</dbReference>
<reference evidence="5" key="1">
    <citation type="submission" date="2014-01" db="EMBL/GenBank/DDBJ databases">
        <authorList>
            <person name="Aslett M."/>
        </authorList>
    </citation>
    <scope>NUCLEOTIDE SEQUENCE</scope>
</reference>
<dbReference type="OrthoDB" id="20368at2759"/>
<evidence type="ECO:0000256" key="2">
    <source>
        <dbReference type="SAM" id="Coils"/>
    </source>
</evidence>
<dbReference type="GO" id="GO:0000407">
    <property type="term" value="C:phagophore assembly site"/>
    <property type="evidence" value="ECO:0007669"/>
    <property type="project" value="TreeGrafter"/>
</dbReference>
<dbReference type="GO" id="GO:0034272">
    <property type="term" value="C:phosphatidylinositol 3-kinase complex, class III, type II"/>
    <property type="evidence" value="ECO:0007669"/>
    <property type="project" value="TreeGrafter"/>
</dbReference>
<evidence type="ECO:0000313" key="5">
    <source>
        <dbReference type="EMBL" id="CDW58589.1"/>
    </source>
</evidence>
<feature type="coiled-coil region" evidence="2">
    <location>
        <begin position="110"/>
        <end position="166"/>
    </location>
</feature>
<gene>
    <name evidence="5" type="ORF">TTRE_0000691201</name>
</gene>
<dbReference type="Proteomes" id="UP000030665">
    <property type="component" value="Unassembled WGS sequence"/>
</dbReference>